<keyword evidence="4" id="KW-1185">Reference proteome</keyword>
<feature type="transmembrane region" description="Helical" evidence="2">
    <location>
        <begin position="23"/>
        <end position="41"/>
    </location>
</feature>
<keyword evidence="2" id="KW-1133">Transmembrane helix</keyword>
<evidence type="ECO:0000313" key="4">
    <source>
        <dbReference type="Proteomes" id="UP000065511"/>
    </source>
</evidence>
<sequence>MKKQQHDLVKSEPKQHVKSKKEWVYGSLLFLGISGAIIISGQPVAASDKEPVATEQVSDDSTGDLAPSTLSDEKPTEEKTIGYVETGKDGSFVEVLVGKNEGAVKGSYLLVDKYIALSYFKDRDGKGPVLDSSQVSANLDYKIGDKIGKISLNKDQFYVNLDSYFGGIPSQELVVMTDKISIDGELLSTIKLSDQDYLKATFDFPKDNDYNSDNVDSSTFPPSMPAEKRIGSGVSRVSITGKPVTVEYKDKDSLEILKQNQYIGKDMTLGDKWLYSFAAAPNTLNGKPKSEMTYNERSVNNVISDTISQNEGTITVWYSSKVTGNIIPTDPNGNPIPGAEETPYEGMPGETIEVSKIPGYTASTSTVTIPENGGNIPVVYTPETSSKVRGNIIPTDPKGNPIPGAEETPYEGMPGETIEVSKIPGYTASTSTVTIPENGGNIPVVYTPETSSKVTGNIIPTDPKGNPIPGAEETPYEGMPGETIEVSKIPGYTASTSTVTIPENGGNIPVVYTPETSSKVTGNIIPTDPNTKITPGNSIGVTHTNNTPNIFSKPNASSIRSILKQLPRTGVDQISSILISLIGLMSLGLFFFGIKPPENKN</sequence>
<name>A0ABN4J4U0_9ENTE</name>
<keyword evidence="2" id="KW-0472">Membrane</keyword>
<evidence type="ECO:0000256" key="1">
    <source>
        <dbReference type="SAM" id="MobiDB-lite"/>
    </source>
</evidence>
<dbReference type="EMBL" id="CP013614">
    <property type="protein sequence ID" value="ALS00927.1"/>
    <property type="molecule type" value="Genomic_DNA"/>
</dbReference>
<keyword evidence="2" id="KW-0812">Transmembrane</keyword>
<accession>A0ABN4J4U0</accession>
<evidence type="ECO:0000256" key="2">
    <source>
        <dbReference type="SAM" id="Phobius"/>
    </source>
</evidence>
<gene>
    <name evidence="3" type="ORF">ATZ33_05955</name>
</gene>
<reference evidence="3 4" key="1">
    <citation type="submission" date="2015-12" db="EMBL/GenBank/DDBJ databases">
        <authorList>
            <person name="Lauer A."/>
            <person name="Humrighouse B."/>
            <person name="Loparev V."/>
            <person name="Shewmaker P.L."/>
            <person name="Whitney A.M."/>
            <person name="McLaughlin R.W."/>
        </authorList>
    </citation>
    <scope>NUCLEOTIDE SEQUENCE [LARGE SCALE GENOMIC DNA]</scope>
    <source>
        <strain evidence="3 4">LMG 23085</strain>
    </source>
</reference>
<dbReference type="Proteomes" id="UP000065511">
    <property type="component" value="Chromosome"/>
</dbReference>
<feature type="transmembrane region" description="Helical" evidence="2">
    <location>
        <begin position="574"/>
        <end position="594"/>
    </location>
</feature>
<feature type="region of interest" description="Disordered" evidence="1">
    <location>
        <begin position="49"/>
        <end position="76"/>
    </location>
</feature>
<proteinExistence type="predicted"/>
<evidence type="ECO:0000313" key="3">
    <source>
        <dbReference type="EMBL" id="ALS00927.1"/>
    </source>
</evidence>
<protein>
    <recommendedName>
        <fullName evidence="5">Gram-positive cocci surface proteins LPxTG domain-containing protein</fullName>
    </recommendedName>
</protein>
<organism evidence="3 4">
    <name type="scientific">Enterococcus silesiacus</name>
    <dbReference type="NCBI Taxonomy" id="332949"/>
    <lineage>
        <taxon>Bacteria</taxon>
        <taxon>Bacillati</taxon>
        <taxon>Bacillota</taxon>
        <taxon>Bacilli</taxon>
        <taxon>Lactobacillales</taxon>
        <taxon>Enterococcaceae</taxon>
        <taxon>Enterococcus</taxon>
    </lineage>
</organism>
<evidence type="ECO:0008006" key="5">
    <source>
        <dbReference type="Google" id="ProtNLM"/>
    </source>
</evidence>